<gene>
    <name evidence="1" type="ORF">CRV2_00009503</name>
</gene>
<accession>A0ACA9TNT7</accession>
<reference evidence="1" key="1">
    <citation type="submission" date="2020-04" db="EMBL/GenBank/DDBJ databases">
        <authorList>
            <person name="Broberg M."/>
        </authorList>
    </citation>
    <scope>NUCLEOTIDE SEQUENCE</scope>
</reference>
<feature type="non-terminal residue" evidence="1">
    <location>
        <position position="1"/>
    </location>
</feature>
<evidence type="ECO:0000313" key="1">
    <source>
        <dbReference type="EMBL" id="CAG9942567.1"/>
    </source>
</evidence>
<protein>
    <submittedName>
        <fullName evidence="1">Uncharacterized protein</fullName>
    </submittedName>
</protein>
<name>A0ACA9TNT7_BIOOC</name>
<comment type="caution">
    <text evidence="1">The sequence shown here is derived from an EMBL/GenBank/DDBJ whole genome shotgun (WGS) entry which is preliminary data.</text>
</comment>
<evidence type="ECO:0000313" key="2">
    <source>
        <dbReference type="Proteomes" id="UP000836387"/>
    </source>
</evidence>
<dbReference type="EMBL" id="CADEHS020000006">
    <property type="protein sequence ID" value="CAG9942567.1"/>
    <property type="molecule type" value="Genomic_DNA"/>
</dbReference>
<keyword evidence="2" id="KW-1185">Reference proteome</keyword>
<organism evidence="1 2">
    <name type="scientific">Clonostachys rosea f. rosea IK726</name>
    <dbReference type="NCBI Taxonomy" id="1349383"/>
    <lineage>
        <taxon>Eukaryota</taxon>
        <taxon>Fungi</taxon>
        <taxon>Dikarya</taxon>
        <taxon>Ascomycota</taxon>
        <taxon>Pezizomycotina</taxon>
        <taxon>Sordariomycetes</taxon>
        <taxon>Hypocreomycetidae</taxon>
        <taxon>Hypocreales</taxon>
        <taxon>Bionectriaceae</taxon>
        <taxon>Clonostachys</taxon>
    </lineage>
</organism>
<dbReference type="Proteomes" id="UP000836387">
    <property type="component" value="Unassembled WGS sequence"/>
</dbReference>
<reference evidence="1" key="2">
    <citation type="submission" date="2021-10" db="EMBL/GenBank/DDBJ databases">
        <authorList>
            <person name="Piombo E."/>
        </authorList>
    </citation>
    <scope>NUCLEOTIDE SEQUENCE</scope>
</reference>
<proteinExistence type="predicted"/>
<sequence>TNRRKISPQDLRQKLIPFIIEQVPGFRLQC</sequence>